<gene>
    <name evidence="2" type="ORF">FCM35_KLT17514</name>
</gene>
<dbReference type="OrthoDB" id="1929521at2759"/>
<dbReference type="Proteomes" id="UP000623129">
    <property type="component" value="Unassembled WGS sequence"/>
</dbReference>
<comment type="caution">
    <text evidence="2">The sequence shown here is derived from an EMBL/GenBank/DDBJ whole genome shotgun (WGS) entry which is preliminary data.</text>
</comment>
<evidence type="ECO:0000313" key="3">
    <source>
        <dbReference type="Proteomes" id="UP000623129"/>
    </source>
</evidence>
<sequence length="74" mass="8288">MQRQTRQLGRSGTMTRGEKRALESNGDDEEMHGEAKRPKVPALASVIVEALKVDSLQKLCSSLEPILRRVKLKD</sequence>
<accession>A0A833RG63</accession>
<organism evidence="2 3">
    <name type="scientific">Carex littledalei</name>
    <dbReference type="NCBI Taxonomy" id="544730"/>
    <lineage>
        <taxon>Eukaryota</taxon>
        <taxon>Viridiplantae</taxon>
        <taxon>Streptophyta</taxon>
        <taxon>Embryophyta</taxon>
        <taxon>Tracheophyta</taxon>
        <taxon>Spermatophyta</taxon>
        <taxon>Magnoliopsida</taxon>
        <taxon>Liliopsida</taxon>
        <taxon>Poales</taxon>
        <taxon>Cyperaceae</taxon>
        <taxon>Cyperoideae</taxon>
        <taxon>Cariceae</taxon>
        <taxon>Carex</taxon>
        <taxon>Carex subgen. Euthyceras</taxon>
    </lineage>
</organism>
<feature type="compositionally biased region" description="Polar residues" evidence="1">
    <location>
        <begin position="1"/>
        <end position="14"/>
    </location>
</feature>
<name>A0A833RG63_9POAL</name>
<dbReference type="EMBL" id="SWLB01000005">
    <property type="protein sequence ID" value="KAF3338677.1"/>
    <property type="molecule type" value="Genomic_DNA"/>
</dbReference>
<reference evidence="2" key="1">
    <citation type="submission" date="2020-01" db="EMBL/GenBank/DDBJ databases">
        <title>Genome sequence of Kobresia littledalei, the first chromosome-level genome in the family Cyperaceae.</title>
        <authorList>
            <person name="Qu G."/>
        </authorList>
    </citation>
    <scope>NUCLEOTIDE SEQUENCE</scope>
    <source>
        <strain evidence="2">C.B.Clarke</strain>
        <tissue evidence="2">Leaf</tissue>
    </source>
</reference>
<feature type="region of interest" description="Disordered" evidence="1">
    <location>
        <begin position="1"/>
        <end position="39"/>
    </location>
</feature>
<evidence type="ECO:0000256" key="1">
    <source>
        <dbReference type="SAM" id="MobiDB-lite"/>
    </source>
</evidence>
<evidence type="ECO:0000313" key="2">
    <source>
        <dbReference type="EMBL" id="KAF3338677.1"/>
    </source>
</evidence>
<keyword evidence="3" id="KW-1185">Reference proteome</keyword>
<proteinExistence type="predicted"/>
<protein>
    <submittedName>
        <fullName evidence="2">Calmodulin-binding protein 60 E</fullName>
    </submittedName>
</protein>
<dbReference type="AlphaFoldDB" id="A0A833RG63"/>